<name>A0ABP9KR96_9NOCA</name>
<dbReference type="InterPro" id="IPR022536">
    <property type="entry name" value="EspC"/>
</dbReference>
<dbReference type="EMBL" id="BAABJM010000006">
    <property type="protein sequence ID" value="GAA5064281.1"/>
    <property type="molecule type" value="Genomic_DNA"/>
</dbReference>
<evidence type="ECO:0008006" key="3">
    <source>
        <dbReference type="Google" id="ProtNLM"/>
    </source>
</evidence>
<keyword evidence="2" id="KW-1185">Reference proteome</keyword>
<evidence type="ECO:0000313" key="2">
    <source>
        <dbReference type="Proteomes" id="UP001500603"/>
    </source>
</evidence>
<dbReference type="RefSeq" id="WP_345498357.1">
    <property type="nucleotide sequence ID" value="NZ_BAABJM010000006.1"/>
</dbReference>
<sequence length="197" mass="21304">MAEQLNVEPAVLQAAADGINGIIEQLSEMGIKETGAVGRGFSLLALSPLEAGKGSVQKALETFTERWSWGVRTMVQTGNEIARTLNLAAGRYHEMDQISSNTLKEMYSHIAGNPHLSAQEIDGRSWGDTLSDNPVNQTLHPDYSAQSLADAQQHIDRNVQAIQAITPDVLANIGYPREWNTGAAEEAARIIQGEQAP</sequence>
<accession>A0ABP9KR96</accession>
<proteinExistence type="predicted"/>
<dbReference type="Pfam" id="PF10824">
    <property type="entry name" value="T7SS_ESX_EspC"/>
    <property type="match status" value="1"/>
</dbReference>
<gene>
    <name evidence="1" type="ORF">GCM10023318_50070</name>
</gene>
<comment type="caution">
    <text evidence="1">The sequence shown here is derived from an EMBL/GenBank/DDBJ whole genome shotgun (WGS) entry which is preliminary data.</text>
</comment>
<protein>
    <recommendedName>
        <fullName evidence="3">WXG100 family type VII secretion target</fullName>
    </recommendedName>
</protein>
<organism evidence="1 2">
    <name type="scientific">Nocardia callitridis</name>
    <dbReference type="NCBI Taxonomy" id="648753"/>
    <lineage>
        <taxon>Bacteria</taxon>
        <taxon>Bacillati</taxon>
        <taxon>Actinomycetota</taxon>
        <taxon>Actinomycetes</taxon>
        <taxon>Mycobacteriales</taxon>
        <taxon>Nocardiaceae</taxon>
        <taxon>Nocardia</taxon>
    </lineage>
</organism>
<reference evidence="2" key="1">
    <citation type="journal article" date="2019" name="Int. J. Syst. Evol. Microbiol.">
        <title>The Global Catalogue of Microorganisms (GCM) 10K type strain sequencing project: providing services to taxonomists for standard genome sequencing and annotation.</title>
        <authorList>
            <consortium name="The Broad Institute Genomics Platform"/>
            <consortium name="The Broad Institute Genome Sequencing Center for Infectious Disease"/>
            <person name="Wu L."/>
            <person name="Ma J."/>
        </authorList>
    </citation>
    <scope>NUCLEOTIDE SEQUENCE [LARGE SCALE GENOMIC DNA]</scope>
    <source>
        <strain evidence="2">JCM 18298</strain>
    </source>
</reference>
<dbReference type="Proteomes" id="UP001500603">
    <property type="component" value="Unassembled WGS sequence"/>
</dbReference>
<evidence type="ECO:0000313" key="1">
    <source>
        <dbReference type="EMBL" id="GAA5064281.1"/>
    </source>
</evidence>